<dbReference type="InterPro" id="IPR008972">
    <property type="entry name" value="Cupredoxin"/>
</dbReference>
<organism evidence="1 2">
    <name type="scientific">Anthostomella pinea</name>
    <dbReference type="NCBI Taxonomy" id="933095"/>
    <lineage>
        <taxon>Eukaryota</taxon>
        <taxon>Fungi</taxon>
        <taxon>Dikarya</taxon>
        <taxon>Ascomycota</taxon>
        <taxon>Pezizomycotina</taxon>
        <taxon>Sordariomycetes</taxon>
        <taxon>Xylariomycetidae</taxon>
        <taxon>Xylariales</taxon>
        <taxon>Xylariaceae</taxon>
        <taxon>Anthostomella</taxon>
    </lineage>
</organism>
<dbReference type="EMBL" id="CAUWAG010000010">
    <property type="protein sequence ID" value="CAJ2508131.1"/>
    <property type="molecule type" value="Genomic_DNA"/>
</dbReference>
<dbReference type="AlphaFoldDB" id="A0AAI8YKF0"/>
<reference evidence="1" key="1">
    <citation type="submission" date="2023-10" db="EMBL/GenBank/DDBJ databases">
        <authorList>
            <person name="Hackl T."/>
        </authorList>
    </citation>
    <scope>NUCLEOTIDE SEQUENCE</scope>
</reference>
<gene>
    <name evidence="1" type="ORF">KHLLAP_LOCUS8599</name>
</gene>
<proteinExistence type="predicted"/>
<evidence type="ECO:0000313" key="2">
    <source>
        <dbReference type="Proteomes" id="UP001295740"/>
    </source>
</evidence>
<dbReference type="SUPFAM" id="SSF49503">
    <property type="entry name" value="Cupredoxins"/>
    <property type="match status" value="1"/>
</dbReference>
<dbReference type="Proteomes" id="UP001295740">
    <property type="component" value="Unassembled WGS sequence"/>
</dbReference>
<name>A0AAI8YKF0_9PEZI</name>
<sequence length="326" mass="35495">MSPLAVPSIDYCAMFMATLVGFFANSPGSGLRRFSCFTGLGRKASQSGAQRLQSGTVRTYYVAAKEVEWNYAATGWDNWLGVPINDSPRASSAGILKSGGSLGLTWTKALYRGYTDAAFSNLMEQAPDQCTQGPLLRAEVGDLIQILFCNKLTSNYATMHSMGLTYSKGYEGSLYPNTTTGGSPPLPNVDALAPGQCFVYKWFVPETAKPMASDPARMWSYHSFVDMQSDMNAGLIGPIVVYQRGLMNSTMNSYREFPILFMIYEESSSFLAAANAEKLGNATKSMEMPVTLNNEYAGSSSFWKPQLANMPTILPFVDAGAVVSFY</sequence>
<keyword evidence="2" id="KW-1185">Reference proteome</keyword>
<evidence type="ECO:0000313" key="1">
    <source>
        <dbReference type="EMBL" id="CAJ2508131.1"/>
    </source>
</evidence>
<comment type="caution">
    <text evidence="1">The sequence shown here is derived from an EMBL/GenBank/DDBJ whole genome shotgun (WGS) entry which is preliminary data.</text>
</comment>
<dbReference type="Gene3D" id="2.60.40.420">
    <property type="entry name" value="Cupredoxins - blue copper proteins"/>
    <property type="match status" value="1"/>
</dbReference>
<protein>
    <submittedName>
        <fullName evidence="1">Uu.00g093170.m01.CDS01</fullName>
    </submittedName>
</protein>
<accession>A0AAI8YKF0</accession>